<reference evidence="4" key="1">
    <citation type="journal article" date="2020" name="Nat. Genet.">
        <title>Genomic diversifications of five Gossypium allopolyploid species and their impact on cotton improvement.</title>
        <authorList>
            <person name="Chen Z.J."/>
            <person name="Sreedasyam A."/>
            <person name="Ando A."/>
            <person name="Song Q."/>
            <person name="De Santiago L.M."/>
            <person name="Hulse-Kemp A.M."/>
            <person name="Ding M."/>
            <person name="Ye W."/>
            <person name="Kirkbride R.C."/>
            <person name="Jenkins J."/>
            <person name="Plott C."/>
            <person name="Lovell J."/>
            <person name="Lin Y.M."/>
            <person name="Vaughn R."/>
            <person name="Liu B."/>
            <person name="Simpson S."/>
            <person name="Scheffler B.E."/>
            <person name="Wen L."/>
            <person name="Saski C.A."/>
            <person name="Grover C.E."/>
            <person name="Hu G."/>
            <person name="Conover J.L."/>
            <person name="Carlson J.W."/>
            <person name="Shu S."/>
            <person name="Boston L.B."/>
            <person name="Williams M."/>
            <person name="Peterson D.G."/>
            <person name="McGee K."/>
            <person name="Jones D.C."/>
            <person name="Wendel J.F."/>
            <person name="Stelly D.M."/>
            <person name="Grimwood J."/>
            <person name="Schmutz J."/>
        </authorList>
    </citation>
    <scope>NUCLEOTIDE SEQUENCE [LARGE SCALE GENOMIC DNA]</scope>
    <source>
        <strain evidence="4">cv. 3-79</strain>
    </source>
</reference>
<proteinExistence type="predicted"/>
<accession>A0A5J5SAY1</accession>
<dbReference type="EMBL" id="CM018216">
    <property type="protein sequence ID" value="KAB2040740.1"/>
    <property type="molecule type" value="Genomic_DNA"/>
</dbReference>
<organism evidence="3 4">
    <name type="scientific">Gossypium barbadense</name>
    <name type="common">Sea Island cotton</name>
    <name type="synonym">Hibiscus barbadensis</name>
    <dbReference type="NCBI Taxonomy" id="3634"/>
    <lineage>
        <taxon>Eukaryota</taxon>
        <taxon>Viridiplantae</taxon>
        <taxon>Streptophyta</taxon>
        <taxon>Embryophyta</taxon>
        <taxon>Tracheophyta</taxon>
        <taxon>Spermatophyta</taxon>
        <taxon>Magnoliopsida</taxon>
        <taxon>eudicotyledons</taxon>
        <taxon>Gunneridae</taxon>
        <taxon>Pentapetalae</taxon>
        <taxon>rosids</taxon>
        <taxon>malvids</taxon>
        <taxon>Malvales</taxon>
        <taxon>Malvaceae</taxon>
        <taxon>Malvoideae</taxon>
        <taxon>Gossypium</taxon>
    </lineage>
</organism>
<evidence type="ECO:0000259" key="2">
    <source>
        <dbReference type="PROSITE" id="PS50222"/>
    </source>
</evidence>
<keyword evidence="4" id="KW-1185">Reference proteome</keyword>
<evidence type="ECO:0000313" key="3">
    <source>
        <dbReference type="EMBL" id="KAB2040740.1"/>
    </source>
</evidence>
<dbReference type="InterPro" id="IPR011992">
    <property type="entry name" value="EF-hand-dom_pair"/>
</dbReference>
<protein>
    <recommendedName>
        <fullName evidence="2">EF-hand domain-containing protein</fullName>
    </recommendedName>
</protein>
<dbReference type="OrthoDB" id="26525at2759"/>
<gene>
    <name evidence="3" type="ORF">ES319_D02G104200v1</name>
</gene>
<name>A0A5J5SAY1_GOSBA</name>
<dbReference type="GO" id="GO:0005509">
    <property type="term" value="F:calcium ion binding"/>
    <property type="evidence" value="ECO:0007669"/>
    <property type="project" value="InterPro"/>
</dbReference>
<keyword evidence="1" id="KW-0106">Calcium</keyword>
<dbReference type="SUPFAM" id="SSF47473">
    <property type="entry name" value="EF-hand"/>
    <property type="match status" value="1"/>
</dbReference>
<dbReference type="InterPro" id="IPR002048">
    <property type="entry name" value="EF_hand_dom"/>
</dbReference>
<dbReference type="Proteomes" id="UP000327439">
    <property type="component" value="Chromosome D02"/>
</dbReference>
<evidence type="ECO:0000256" key="1">
    <source>
        <dbReference type="ARBA" id="ARBA00022837"/>
    </source>
</evidence>
<dbReference type="PROSITE" id="PS00018">
    <property type="entry name" value="EF_HAND_1"/>
    <property type="match status" value="1"/>
</dbReference>
<dbReference type="PROSITE" id="PS50222">
    <property type="entry name" value="EF_HAND_2"/>
    <property type="match status" value="1"/>
</dbReference>
<dbReference type="Gene3D" id="1.10.238.10">
    <property type="entry name" value="EF-hand"/>
    <property type="match status" value="1"/>
</dbReference>
<dbReference type="InterPro" id="IPR018247">
    <property type="entry name" value="EF_Hand_1_Ca_BS"/>
</dbReference>
<feature type="domain" description="EF-hand" evidence="2">
    <location>
        <begin position="13"/>
        <end position="50"/>
    </location>
</feature>
<evidence type="ECO:0000313" key="4">
    <source>
        <dbReference type="Proteomes" id="UP000327439"/>
    </source>
</evidence>
<sequence>MTIKSCPVQPQAWSKQQLRKLFLDCDGDGDGDGLLTKEEIKKAFRNLGAVIPGYRAWEGLKRADANKDGCVSHEERDALMDYADKLQYTSGTNY</sequence>
<dbReference type="AlphaFoldDB" id="A0A5J5SAY1"/>